<dbReference type="GO" id="GO:0016279">
    <property type="term" value="F:protein-lysine N-methyltransferase activity"/>
    <property type="evidence" value="ECO:0007669"/>
    <property type="project" value="InterPro"/>
</dbReference>
<organism evidence="7 8">
    <name type="scientific">Pseudo-nitzschia multistriata</name>
    <dbReference type="NCBI Taxonomy" id="183589"/>
    <lineage>
        <taxon>Eukaryota</taxon>
        <taxon>Sar</taxon>
        <taxon>Stramenopiles</taxon>
        <taxon>Ochrophyta</taxon>
        <taxon>Bacillariophyta</taxon>
        <taxon>Bacillariophyceae</taxon>
        <taxon>Bacillariophycidae</taxon>
        <taxon>Bacillariales</taxon>
        <taxon>Bacillariaceae</taxon>
        <taxon>Pseudo-nitzschia</taxon>
    </lineage>
</organism>
<keyword evidence="3" id="KW-0808">Transferase</keyword>
<dbReference type="Pfam" id="PF08241">
    <property type="entry name" value="Methyltransf_11"/>
    <property type="match status" value="1"/>
</dbReference>
<dbReference type="CDD" id="cd02440">
    <property type="entry name" value="AdoMet_MTases"/>
    <property type="match status" value="1"/>
</dbReference>
<dbReference type="EMBL" id="CAACVS010000335">
    <property type="protein sequence ID" value="VEU41220.1"/>
    <property type="molecule type" value="Genomic_DNA"/>
</dbReference>
<dbReference type="InterPro" id="IPR013216">
    <property type="entry name" value="Methyltransf_11"/>
</dbReference>
<dbReference type="GO" id="GO:0005739">
    <property type="term" value="C:mitochondrion"/>
    <property type="evidence" value="ECO:0007669"/>
    <property type="project" value="TreeGrafter"/>
</dbReference>
<accession>A0A448ZGQ6</accession>
<dbReference type="GO" id="GO:0032259">
    <property type="term" value="P:methylation"/>
    <property type="evidence" value="ECO:0007669"/>
    <property type="project" value="UniProtKB-KW"/>
</dbReference>
<protein>
    <recommendedName>
        <fullName evidence="6">Methyltransferase type 11 domain-containing protein</fullName>
    </recommendedName>
</protein>
<dbReference type="AlphaFoldDB" id="A0A448ZGQ6"/>
<feature type="region of interest" description="Disordered" evidence="5">
    <location>
        <begin position="317"/>
        <end position="357"/>
    </location>
</feature>
<dbReference type="InterPro" id="IPR029063">
    <property type="entry name" value="SAM-dependent_MTases_sf"/>
</dbReference>
<dbReference type="SUPFAM" id="SSF53335">
    <property type="entry name" value="S-adenosyl-L-methionine-dependent methyltransferases"/>
    <property type="match status" value="1"/>
</dbReference>
<feature type="region of interest" description="Disordered" evidence="5">
    <location>
        <begin position="51"/>
        <end position="82"/>
    </location>
</feature>
<feature type="domain" description="Methyltransferase type 11" evidence="6">
    <location>
        <begin position="144"/>
        <end position="199"/>
    </location>
</feature>
<evidence type="ECO:0000256" key="3">
    <source>
        <dbReference type="ARBA" id="ARBA00022679"/>
    </source>
</evidence>
<feature type="compositionally biased region" description="Basic and acidic residues" evidence="5">
    <location>
        <begin position="343"/>
        <end position="357"/>
    </location>
</feature>
<proteinExistence type="inferred from homology"/>
<name>A0A448ZGQ6_9STRA</name>
<dbReference type="OrthoDB" id="66144at2759"/>
<evidence type="ECO:0000313" key="8">
    <source>
        <dbReference type="Proteomes" id="UP000291116"/>
    </source>
</evidence>
<keyword evidence="2" id="KW-0489">Methyltransferase</keyword>
<feature type="compositionally biased region" description="Basic residues" evidence="5">
    <location>
        <begin position="56"/>
        <end position="65"/>
    </location>
</feature>
<evidence type="ECO:0000259" key="6">
    <source>
        <dbReference type="Pfam" id="PF08241"/>
    </source>
</evidence>
<dbReference type="InterPro" id="IPR026170">
    <property type="entry name" value="FAM173A/B"/>
</dbReference>
<evidence type="ECO:0000256" key="1">
    <source>
        <dbReference type="ARBA" id="ARBA00010633"/>
    </source>
</evidence>
<dbReference type="PANTHER" id="PTHR13610">
    <property type="entry name" value="METHYLTRANSFERASE DOMAIN-CONTAINING PROTEIN"/>
    <property type="match status" value="1"/>
</dbReference>
<dbReference type="PANTHER" id="PTHR13610:SF11">
    <property type="entry name" value="METHYLTRANSFERASE DOMAIN-CONTAINING PROTEIN"/>
    <property type="match status" value="1"/>
</dbReference>
<dbReference type="Gene3D" id="3.40.50.150">
    <property type="entry name" value="Vaccinia Virus protein VP39"/>
    <property type="match status" value="1"/>
</dbReference>
<reference evidence="7 8" key="1">
    <citation type="submission" date="2019-01" db="EMBL/GenBank/DDBJ databases">
        <authorList>
            <person name="Ferrante I. M."/>
        </authorList>
    </citation>
    <scope>NUCLEOTIDE SEQUENCE [LARGE SCALE GENOMIC DNA]</scope>
    <source>
        <strain evidence="7 8">B856</strain>
    </source>
</reference>
<dbReference type="GO" id="GO:1905706">
    <property type="term" value="P:regulation of mitochondrial ATP synthesis coupled proton transport"/>
    <property type="evidence" value="ECO:0007669"/>
    <property type="project" value="TreeGrafter"/>
</dbReference>
<sequence length="357" mass="40037">MARINARCLLRSFHSLSVQSKQGPRRLSPNAMLVPAALPGPLALAHRAFATDSNPPRRRPRRKKAKYEQFSDAKLATGGGVPTTSALEDPFQFSGDSIEEYREKTELSPWVPVPDSVARKIFDRALPEEEESSDTSKADEIHVELGCGDGRVNFHAIEYGVKESIGIDVDEEVVKRADDRLNRIHPKPKLSFVVSDLMDPESPAWTEHVPRATILTMYFATDGLEKIRPLLEQALRGKRCKVFACGYAIPGWESQIVETVLDIPIHFYDWGNDEVNMMTIQPSDSLADKLTANGMGMPGAPSDNMDQYMGRKNKKSTFVQDPLPGYHPDDQIDYGWMDDFEEEKTKKENGDLKEKST</sequence>
<keyword evidence="4" id="KW-0949">S-adenosyl-L-methionine</keyword>
<evidence type="ECO:0000256" key="2">
    <source>
        <dbReference type="ARBA" id="ARBA00022603"/>
    </source>
</evidence>
<gene>
    <name evidence="7" type="ORF">PSNMU_V1.4_AUG-EV-PASAV3_0081860</name>
</gene>
<evidence type="ECO:0000256" key="4">
    <source>
        <dbReference type="ARBA" id="ARBA00022691"/>
    </source>
</evidence>
<evidence type="ECO:0000256" key="5">
    <source>
        <dbReference type="SAM" id="MobiDB-lite"/>
    </source>
</evidence>
<dbReference type="Proteomes" id="UP000291116">
    <property type="component" value="Unassembled WGS sequence"/>
</dbReference>
<comment type="similarity">
    <text evidence="1">Belongs to the ANT/ATPSC lysine N-methyltransferase family.</text>
</comment>
<evidence type="ECO:0000313" key="7">
    <source>
        <dbReference type="EMBL" id="VEU41220.1"/>
    </source>
</evidence>
<keyword evidence="8" id="KW-1185">Reference proteome</keyword>